<name>A0ABQ6F5N0_9VIBR</name>
<dbReference type="InterPro" id="IPR050817">
    <property type="entry name" value="DjlA_DnaK_co-chaperone"/>
</dbReference>
<sequence>MVIKVRQNRLVITRGGFGGRSSNGQSYHTGGNWQQASATDQLGDAYKLLGIDSSADAKAVKRAHRKLMNEHHPDKLMAKGLPPEMMNVAKEKAQEIQSAYDLIKKAKGF</sequence>
<protein>
    <recommendedName>
        <fullName evidence="2">J domain-containing protein</fullName>
    </recommendedName>
</protein>
<feature type="domain" description="J" evidence="2">
    <location>
        <begin position="44"/>
        <end position="108"/>
    </location>
</feature>
<dbReference type="InterPro" id="IPR001623">
    <property type="entry name" value="DnaJ_domain"/>
</dbReference>
<dbReference type="PANTHER" id="PTHR24074">
    <property type="entry name" value="CO-CHAPERONE PROTEIN DJLA"/>
    <property type="match status" value="1"/>
</dbReference>
<evidence type="ECO:0000313" key="3">
    <source>
        <dbReference type="EMBL" id="GLT20116.1"/>
    </source>
</evidence>
<evidence type="ECO:0000313" key="4">
    <source>
        <dbReference type="Proteomes" id="UP001157138"/>
    </source>
</evidence>
<dbReference type="PRINTS" id="PR00625">
    <property type="entry name" value="JDOMAIN"/>
</dbReference>
<dbReference type="CDD" id="cd06257">
    <property type="entry name" value="DnaJ"/>
    <property type="match status" value="1"/>
</dbReference>
<dbReference type="PROSITE" id="PS50076">
    <property type="entry name" value="DNAJ_2"/>
    <property type="match status" value="1"/>
</dbReference>
<dbReference type="Pfam" id="PF00226">
    <property type="entry name" value="DnaJ"/>
    <property type="match status" value="1"/>
</dbReference>
<keyword evidence="1" id="KW-0143">Chaperone</keyword>
<dbReference type="Proteomes" id="UP001157138">
    <property type="component" value="Unassembled WGS sequence"/>
</dbReference>
<evidence type="ECO:0000256" key="1">
    <source>
        <dbReference type="ARBA" id="ARBA00023186"/>
    </source>
</evidence>
<dbReference type="SMART" id="SM00271">
    <property type="entry name" value="DnaJ"/>
    <property type="match status" value="1"/>
</dbReference>
<dbReference type="Gene3D" id="1.10.287.110">
    <property type="entry name" value="DnaJ domain"/>
    <property type="match status" value="1"/>
</dbReference>
<comment type="caution">
    <text evidence="3">The sequence shown here is derived from an EMBL/GenBank/DDBJ whole genome shotgun (WGS) entry which is preliminary data.</text>
</comment>
<evidence type="ECO:0000259" key="2">
    <source>
        <dbReference type="PROSITE" id="PS50076"/>
    </source>
</evidence>
<dbReference type="SUPFAM" id="SSF46565">
    <property type="entry name" value="Chaperone J-domain"/>
    <property type="match status" value="1"/>
</dbReference>
<organism evidence="3 4">
    <name type="scientific">Vibrio zhanjiangensis</name>
    <dbReference type="NCBI Taxonomy" id="1046128"/>
    <lineage>
        <taxon>Bacteria</taxon>
        <taxon>Pseudomonadati</taxon>
        <taxon>Pseudomonadota</taxon>
        <taxon>Gammaproteobacteria</taxon>
        <taxon>Vibrionales</taxon>
        <taxon>Vibrionaceae</taxon>
        <taxon>Vibrio</taxon>
    </lineage>
</organism>
<proteinExistence type="predicted"/>
<gene>
    <name evidence="3" type="ORF">GCM10007938_38990</name>
</gene>
<keyword evidence="4" id="KW-1185">Reference proteome</keyword>
<reference evidence="4" key="1">
    <citation type="journal article" date="2019" name="Int. J. Syst. Evol. Microbiol.">
        <title>The Global Catalogue of Microorganisms (GCM) 10K type strain sequencing project: providing services to taxonomists for standard genome sequencing and annotation.</title>
        <authorList>
            <consortium name="The Broad Institute Genomics Platform"/>
            <consortium name="The Broad Institute Genome Sequencing Center for Infectious Disease"/>
            <person name="Wu L."/>
            <person name="Ma J."/>
        </authorList>
    </citation>
    <scope>NUCLEOTIDE SEQUENCE [LARGE SCALE GENOMIC DNA]</scope>
    <source>
        <strain evidence="4">NBRC 108723</strain>
    </source>
</reference>
<dbReference type="InterPro" id="IPR036869">
    <property type="entry name" value="J_dom_sf"/>
</dbReference>
<accession>A0ABQ6F5N0</accession>
<dbReference type="EMBL" id="BSPW01000094">
    <property type="protein sequence ID" value="GLT20116.1"/>
    <property type="molecule type" value="Genomic_DNA"/>
</dbReference>